<dbReference type="GO" id="GO:0098552">
    <property type="term" value="C:side of membrane"/>
    <property type="evidence" value="ECO:0007669"/>
    <property type="project" value="UniProtKB-KW"/>
</dbReference>
<evidence type="ECO:0000256" key="1">
    <source>
        <dbReference type="ARBA" id="ARBA00004609"/>
    </source>
</evidence>
<keyword evidence="4" id="KW-0336">GPI-anchor</keyword>
<dbReference type="Gene3D" id="1.10.110.10">
    <property type="entry name" value="Plant lipid-transfer and hydrophobic proteins"/>
    <property type="match status" value="1"/>
</dbReference>
<keyword evidence="13" id="KW-1185">Reference proteome</keyword>
<evidence type="ECO:0000256" key="10">
    <source>
        <dbReference type="SAM" id="Phobius"/>
    </source>
</evidence>
<dbReference type="InterPro" id="IPR043325">
    <property type="entry name" value="LTSS"/>
</dbReference>
<protein>
    <submittedName>
        <fullName evidence="12">Non-specific lipid-transfer protein-like protein</fullName>
    </submittedName>
</protein>
<dbReference type="Proteomes" id="UP000250235">
    <property type="component" value="Unassembled WGS sequence"/>
</dbReference>
<dbReference type="SMART" id="SM00499">
    <property type="entry name" value="AAI"/>
    <property type="match status" value="1"/>
</dbReference>
<gene>
    <name evidence="12" type="ORF">F511_29542</name>
</gene>
<evidence type="ECO:0000313" key="12">
    <source>
        <dbReference type="EMBL" id="KZV39294.1"/>
    </source>
</evidence>
<dbReference type="InterPro" id="IPR036312">
    <property type="entry name" value="Bifun_inhib/LTP/seed_sf"/>
</dbReference>
<dbReference type="SUPFAM" id="SSF47699">
    <property type="entry name" value="Bifunctional inhibitor/lipid-transfer protein/seed storage 2S albumin"/>
    <property type="match status" value="1"/>
</dbReference>
<evidence type="ECO:0000256" key="7">
    <source>
        <dbReference type="ARBA" id="ARBA00023180"/>
    </source>
</evidence>
<keyword evidence="6" id="KW-1015">Disulfide bond</keyword>
<evidence type="ECO:0000256" key="4">
    <source>
        <dbReference type="ARBA" id="ARBA00022622"/>
    </source>
</evidence>
<name>A0A2Z7BY21_9LAMI</name>
<comment type="subcellular location">
    <subcellularLocation>
        <location evidence="1">Cell membrane</location>
        <topology evidence="1">Lipid-anchor</topology>
        <topology evidence="1">GPI-anchor</topology>
    </subcellularLocation>
</comment>
<keyword evidence="10" id="KW-0812">Transmembrane</keyword>
<keyword evidence="5" id="KW-0732">Signal</keyword>
<evidence type="ECO:0000256" key="6">
    <source>
        <dbReference type="ARBA" id="ARBA00023157"/>
    </source>
</evidence>
<proteinExistence type="inferred from homology"/>
<evidence type="ECO:0000256" key="5">
    <source>
        <dbReference type="ARBA" id="ARBA00022729"/>
    </source>
</evidence>
<dbReference type="OrthoDB" id="659547at2759"/>
<evidence type="ECO:0000256" key="2">
    <source>
        <dbReference type="ARBA" id="ARBA00009748"/>
    </source>
</evidence>
<evidence type="ECO:0000313" key="13">
    <source>
        <dbReference type="Proteomes" id="UP000250235"/>
    </source>
</evidence>
<dbReference type="CDD" id="cd00010">
    <property type="entry name" value="AAI_LTSS"/>
    <property type="match status" value="1"/>
</dbReference>
<comment type="similarity">
    <text evidence="2">Belongs to the plant LTP family.</text>
</comment>
<dbReference type="PANTHER" id="PTHR33044">
    <property type="entry name" value="BIFUNCTIONAL INHIBITOR/LIPID-TRANSFER PROTEIN/SEED STORAGE 2S ALBUMIN SUPERFAMILY PROTEIN-RELATED"/>
    <property type="match status" value="1"/>
</dbReference>
<feature type="transmembrane region" description="Helical" evidence="10">
    <location>
        <begin position="149"/>
        <end position="171"/>
    </location>
</feature>
<evidence type="ECO:0000256" key="3">
    <source>
        <dbReference type="ARBA" id="ARBA00022475"/>
    </source>
</evidence>
<feature type="domain" description="Bifunctional inhibitor/plant lipid transfer protein/seed storage helical" evidence="11">
    <location>
        <begin position="15"/>
        <end position="94"/>
    </location>
</feature>
<dbReference type="EMBL" id="KV001282">
    <property type="protein sequence ID" value="KZV39294.1"/>
    <property type="molecule type" value="Genomic_DNA"/>
</dbReference>
<evidence type="ECO:0000256" key="8">
    <source>
        <dbReference type="ARBA" id="ARBA00023288"/>
    </source>
</evidence>
<reference evidence="12 13" key="1">
    <citation type="journal article" date="2015" name="Proc. Natl. Acad. Sci. U.S.A.">
        <title>The resurrection genome of Boea hygrometrica: A blueprint for survival of dehydration.</title>
        <authorList>
            <person name="Xiao L."/>
            <person name="Yang G."/>
            <person name="Zhang L."/>
            <person name="Yang X."/>
            <person name="Zhao S."/>
            <person name="Ji Z."/>
            <person name="Zhou Q."/>
            <person name="Hu M."/>
            <person name="Wang Y."/>
            <person name="Chen M."/>
            <person name="Xu Y."/>
            <person name="Jin H."/>
            <person name="Xiao X."/>
            <person name="Hu G."/>
            <person name="Bao F."/>
            <person name="Hu Y."/>
            <person name="Wan P."/>
            <person name="Li L."/>
            <person name="Deng X."/>
            <person name="Kuang T."/>
            <person name="Xiang C."/>
            <person name="Zhu J.K."/>
            <person name="Oliver M.J."/>
            <person name="He Y."/>
        </authorList>
    </citation>
    <scope>NUCLEOTIDE SEQUENCE [LARGE SCALE GENOMIC DNA]</scope>
    <source>
        <strain evidence="13">cv. XS01</strain>
    </source>
</reference>
<dbReference type="AlphaFoldDB" id="A0A2Z7BY21"/>
<evidence type="ECO:0000256" key="9">
    <source>
        <dbReference type="SAM" id="MobiDB-lite"/>
    </source>
</evidence>
<sequence length="174" mass="17828">MGTTAGSAEVSAADCTNLVLELADCLPFVVEGSKVTNPQGDCCPELKNVLNTNAECLCEAFKNSVQLGVKMNVTRAMTLPAACRVSSSFSDANCSSSGGSGEAPAPFPFSEPPSSGVDTPSPTTVIGVNEVVSPPAPGKSSSSSLVTSVYVSMFVLPTTVASIVVFFCFNLSMR</sequence>
<keyword evidence="8" id="KW-0449">Lipoprotein</keyword>
<evidence type="ECO:0000259" key="11">
    <source>
        <dbReference type="SMART" id="SM00499"/>
    </source>
</evidence>
<accession>A0A2Z7BY21</accession>
<dbReference type="FunFam" id="1.10.110.10:FF:000001">
    <property type="entry name" value="Bifunctional inhibitor/lipid-transfer protein/seed storage 2S albumin superfamily protein"/>
    <property type="match status" value="1"/>
</dbReference>
<keyword evidence="10" id="KW-1133">Transmembrane helix</keyword>
<organism evidence="12 13">
    <name type="scientific">Dorcoceras hygrometricum</name>
    <dbReference type="NCBI Taxonomy" id="472368"/>
    <lineage>
        <taxon>Eukaryota</taxon>
        <taxon>Viridiplantae</taxon>
        <taxon>Streptophyta</taxon>
        <taxon>Embryophyta</taxon>
        <taxon>Tracheophyta</taxon>
        <taxon>Spermatophyta</taxon>
        <taxon>Magnoliopsida</taxon>
        <taxon>eudicotyledons</taxon>
        <taxon>Gunneridae</taxon>
        <taxon>Pentapetalae</taxon>
        <taxon>asterids</taxon>
        <taxon>lamiids</taxon>
        <taxon>Lamiales</taxon>
        <taxon>Gesneriaceae</taxon>
        <taxon>Didymocarpoideae</taxon>
        <taxon>Trichosporeae</taxon>
        <taxon>Loxocarpinae</taxon>
        <taxon>Dorcoceras</taxon>
    </lineage>
</organism>
<dbReference type="InterPro" id="IPR016140">
    <property type="entry name" value="Bifunc_inhib/LTP/seed_store"/>
</dbReference>
<keyword evidence="7" id="KW-0325">Glycoprotein</keyword>
<keyword evidence="3" id="KW-1003">Cell membrane</keyword>
<dbReference type="Pfam" id="PF14368">
    <property type="entry name" value="LTP_2"/>
    <property type="match status" value="1"/>
</dbReference>
<dbReference type="GO" id="GO:0005886">
    <property type="term" value="C:plasma membrane"/>
    <property type="evidence" value="ECO:0007669"/>
    <property type="project" value="UniProtKB-SubCell"/>
</dbReference>
<keyword evidence="10" id="KW-0472">Membrane</keyword>
<feature type="region of interest" description="Disordered" evidence="9">
    <location>
        <begin position="103"/>
        <end position="123"/>
    </location>
</feature>